<evidence type="ECO:0000256" key="8">
    <source>
        <dbReference type="ARBA" id="ARBA00023315"/>
    </source>
</evidence>
<comment type="pathway">
    <text evidence="9">Protein modification; lipoprotein biosynthesis (N-acyl transfer).</text>
</comment>
<evidence type="ECO:0000256" key="7">
    <source>
        <dbReference type="ARBA" id="ARBA00023136"/>
    </source>
</evidence>
<dbReference type="Proteomes" id="UP000237350">
    <property type="component" value="Unassembled WGS sequence"/>
</dbReference>
<comment type="subcellular location">
    <subcellularLocation>
        <location evidence="1 9">Cell membrane</location>
        <topology evidence="1 9">Multi-pass membrane protein</topology>
    </subcellularLocation>
</comment>
<feature type="transmembrane region" description="Helical" evidence="9">
    <location>
        <begin position="162"/>
        <end position="179"/>
    </location>
</feature>
<evidence type="ECO:0000256" key="6">
    <source>
        <dbReference type="ARBA" id="ARBA00022989"/>
    </source>
</evidence>
<protein>
    <recommendedName>
        <fullName evidence="9">Apolipoprotein N-acyltransferase</fullName>
        <shortName evidence="9">ALP N-acyltransferase</shortName>
        <ecNumber evidence="9">2.3.1.269</ecNumber>
    </recommendedName>
</protein>
<dbReference type="CDD" id="cd07571">
    <property type="entry name" value="ALP_N-acyl_transferase"/>
    <property type="match status" value="1"/>
</dbReference>
<comment type="caution">
    <text evidence="12">The sequence shown here is derived from an EMBL/GenBank/DDBJ whole genome shotgun (WGS) entry which is preliminary data.</text>
</comment>
<name>A0A2S4JR93_9SPIO</name>
<feature type="transmembrane region" description="Helical" evidence="9">
    <location>
        <begin position="48"/>
        <end position="67"/>
    </location>
</feature>
<feature type="compositionally biased region" description="Basic and acidic residues" evidence="10">
    <location>
        <begin position="691"/>
        <end position="700"/>
    </location>
</feature>
<evidence type="ECO:0000313" key="12">
    <source>
        <dbReference type="EMBL" id="POR02045.1"/>
    </source>
</evidence>
<feature type="transmembrane region" description="Helical" evidence="9">
    <location>
        <begin position="355"/>
        <end position="378"/>
    </location>
</feature>
<evidence type="ECO:0000259" key="11">
    <source>
        <dbReference type="PROSITE" id="PS50263"/>
    </source>
</evidence>
<comment type="similarity">
    <text evidence="2 9">Belongs to the CN hydrolase family. Apolipoprotein N-acyltransferase subfamily.</text>
</comment>
<gene>
    <name evidence="9" type="primary">lnt</name>
    <name evidence="12" type="ORF">AU468_07275</name>
</gene>
<proteinExistence type="inferred from homology"/>
<accession>A0A2S4JR93</accession>
<feature type="transmembrane region" description="Helical" evidence="9">
    <location>
        <begin position="217"/>
        <end position="236"/>
    </location>
</feature>
<keyword evidence="8 9" id="KW-0012">Acyltransferase</keyword>
<reference evidence="13" key="1">
    <citation type="submission" date="2015-12" db="EMBL/GenBank/DDBJ databases">
        <authorList>
            <person name="Lodha T.D."/>
            <person name="Chintalapati S."/>
            <person name="Chintalapati V.R."/>
            <person name="Sravanthi T."/>
        </authorList>
    </citation>
    <scope>NUCLEOTIDE SEQUENCE [LARGE SCALE GENOMIC DNA]</scope>
    <source>
        <strain evidence="13">JC133</strain>
    </source>
</reference>
<feature type="domain" description="CN hydrolase" evidence="11">
    <location>
        <begin position="388"/>
        <end position="650"/>
    </location>
</feature>
<feature type="region of interest" description="Disordered" evidence="10">
    <location>
        <begin position="691"/>
        <end position="710"/>
    </location>
</feature>
<evidence type="ECO:0000256" key="3">
    <source>
        <dbReference type="ARBA" id="ARBA00022475"/>
    </source>
</evidence>
<evidence type="ECO:0000256" key="9">
    <source>
        <dbReference type="HAMAP-Rule" id="MF_01148"/>
    </source>
</evidence>
<dbReference type="GO" id="GO:0042158">
    <property type="term" value="P:lipoprotein biosynthetic process"/>
    <property type="evidence" value="ECO:0007669"/>
    <property type="project" value="UniProtKB-UniRule"/>
</dbReference>
<dbReference type="Pfam" id="PF20154">
    <property type="entry name" value="LNT_N"/>
    <property type="match status" value="1"/>
</dbReference>
<feature type="transmembrane region" description="Helical" evidence="9">
    <location>
        <begin position="665"/>
        <end position="684"/>
    </location>
</feature>
<evidence type="ECO:0000256" key="4">
    <source>
        <dbReference type="ARBA" id="ARBA00022679"/>
    </source>
</evidence>
<feature type="transmembrane region" description="Helical" evidence="9">
    <location>
        <begin position="128"/>
        <end position="150"/>
    </location>
</feature>
<comment type="caution">
    <text evidence="9">Lacks conserved residue(s) required for the propagation of feature annotation.</text>
</comment>
<evidence type="ECO:0000256" key="10">
    <source>
        <dbReference type="SAM" id="MobiDB-lite"/>
    </source>
</evidence>
<dbReference type="PANTHER" id="PTHR38686:SF1">
    <property type="entry name" value="APOLIPOPROTEIN N-ACYLTRANSFERASE"/>
    <property type="match status" value="1"/>
</dbReference>
<feature type="transmembrane region" description="Helical" evidence="9">
    <location>
        <begin position="274"/>
        <end position="300"/>
    </location>
</feature>
<organism evidence="12 13">
    <name type="scientific">Alkalispirochaeta sphaeroplastigenens</name>
    <dbReference type="NCBI Taxonomy" id="1187066"/>
    <lineage>
        <taxon>Bacteria</taxon>
        <taxon>Pseudomonadati</taxon>
        <taxon>Spirochaetota</taxon>
        <taxon>Spirochaetia</taxon>
        <taxon>Spirochaetales</taxon>
        <taxon>Spirochaetaceae</taxon>
        <taxon>Alkalispirochaeta</taxon>
    </lineage>
</organism>
<dbReference type="InterPro" id="IPR045378">
    <property type="entry name" value="LNT_N"/>
</dbReference>
<feature type="transmembrane region" description="Helical" evidence="9">
    <location>
        <begin position="185"/>
        <end position="205"/>
    </location>
</feature>
<feature type="transmembrane region" description="Helical" evidence="9">
    <location>
        <begin position="320"/>
        <end position="343"/>
    </location>
</feature>
<comment type="function">
    <text evidence="9">Catalyzes the phospholipid dependent N-acylation of the N-terminal cysteine of apolipoprotein, the last step in lipoprotein maturation.</text>
</comment>
<feature type="transmembrane region" description="Helical" evidence="9">
    <location>
        <begin position="79"/>
        <end position="99"/>
    </location>
</feature>
<dbReference type="SUPFAM" id="SSF56317">
    <property type="entry name" value="Carbon-nitrogen hydrolase"/>
    <property type="match status" value="1"/>
</dbReference>
<keyword evidence="4 9" id="KW-0808">Transferase</keyword>
<evidence type="ECO:0000256" key="5">
    <source>
        <dbReference type="ARBA" id="ARBA00022692"/>
    </source>
</evidence>
<dbReference type="AlphaFoldDB" id="A0A2S4JR93"/>
<keyword evidence="6 9" id="KW-1133">Transmembrane helix</keyword>
<keyword evidence="13" id="KW-1185">Reference proteome</keyword>
<keyword evidence="3 9" id="KW-1003">Cell membrane</keyword>
<dbReference type="PROSITE" id="PS50263">
    <property type="entry name" value="CN_HYDROLASE"/>
    <property type="match status" value="1"/>
</dbReference>
<keyword evidence="7 9" id="KW-0472">Membrane</keyword>
<keyword evidence="5 9" id="KW-0812">Transmembrane</keyword>
<sequence>MMPAMRIADQHQGFLVMLGLFLATLLTGVFLFFLPATAVMPPGGGDSLLLAWFSLHCLWMVVLAGRLRRGPLFWDLLGPAAEGLFFFGFFLFLFAYIFALNANMDYVQRFIESGGNLRLALDTRTERLIAVSRFAPLLGADLVIWLLAGVRRRAEGHEGEGWLFLSPLLVLLSVGLSVLAAPSAFFLEGLPLLGWVSLVPLFVVLRGQTRAARTGRAVWYGLLYGVLFTLLGNFWLGTFNLISLQAVGVIFLGFYGLFMPLAAGALRRARNEPWCVVVLPLAWTAFELARSSGFLGYPWLLVAHSQYRLLPLIQLAELGGVWLVSFVVLLVNSLGAEMVLLLLRRDCSVAARIRGLRASALGIAGVLVLSLGGGAFLLSRPLPSRGEVRLALIQQNSDPRKHEYRRTLDSLMALTEATRSYEPDLVVWSETAFVPNIRRWSREDPRRYGLARLVQEFLAYQETMGTWLVTGNDDYRQVLDEEGEELERHNFNAAVLLSPEGVRHETYHKIKLVPFTEYFPYEQQFPWVYQMLLDFDVAFWTPGEERTIFHHPDFRFATPICFEDVFPGQVREFARAGMEVVVNLTNDYWSLQEVAAQQHFVAALFRTVELRRPMVRSTASGVTSHIDAVGRIVATVPQYSEQYLLATVEIPDGSRVTLYERWGDWVPWSAAVVLVLLLGWQGLVELRERRPRREQGREQDREEEDRLSDG</sequence>
<evidence type="ECO:0000256" key="2">
    <source>
        <dbReference type="ARBA" id="ARBA00010065"/>
    </source>
</evidence>
<comment type="catalytic activity">
    <reaction evidence="9">
        <text>N-terminal S-1,2-diacyl-sn-glyceryl-L-cysteinyl-[lipoprotein] + a glycerophospholipid = N-acyl-S-1,2-diacyl-sn-glyceryl-L-cysteinyl-[lipoprotein] + a 2-acyl-sn-glycero-3-phospholipid + H(+)</text>
        <dbReference type="Rhea" id="RHEA:48228"/>
        <dbReference type="Rhea" id="RHEA-COMP:14681"/>
        <dbReference type="Rhea" id="RHEA-COMP:14684"/>
        <dbReference type="ChEBI" id="CHEBI:15378"/>
        <dbReference type="ChEBI" id="CHEBI:136912"/>
        <dbReference type="ChEBI" id="CHEBI:140656"/>
        <dbReference type="ChEBI" id="CHEBI:140657"/>
        <dbReference type="ChEBI" id="CHEBI:140660"/>
        <dbReference type="EC" id="2.3.1.269"/>
    </reaction>
</comment>
<dbReference type="GO" id="GO:0016410">
    <property type="term" value="F:N-acyltransferase activity"/>
    <property type="evidence" value="ECO:0007669"/>
    <property type="project" value="UniProtKB-UniRule"/>
</dbReference>
<dbReference type="PANTHER" id="PTHR38686">
    <property type="entry name" value="APOLIPOPROTEIN N-ACYLTRANSFERASE"/>
    <property type="match status" value="1"/>
</dbReference>
<dbReference type="GO" id="GO:0005886">
    <property type="term" value="C:plasma membrane"/>
    <property type="evidence" value="ECO:0007669"/>
    <property type="project" value="UniProtKB-SubCell"/>
</dbReference>
<dbReference type="Gene3D" id="3.60.110.10">
    <property type="entry name" value="Carbon-nitrogen hydrolase"/>
    <property type="match status" value="1"/>
</dbReference>
<evidence type="ECO:0000313" key="13">
    <source>
        <dbReference type="Proteomes" id="UP000237350"/>
    </source>
</evidence>
<dbReference type="EC" id="2.3.1.269" evidence="9"/>
<dbReference type="InterPro" id="IPR004563">
    <property type="entry name" value="Apolipo_AcylTrfase"/>
</dbReference>
<evidence type="ECO:0000256" key="1">
    <source>
        <dbReference type="ARBA" id="ARBA00004651"/>
    </source>
</evidence>
<feature type="transmembrane region" description="Helical" evidence="9">
    <location>
        <begin position="242"/>
        <end position="262"/>
    </location>
</feature>
<dbReference type="UniPathway" id="UPA00666"/>
<dbReference type="NCBIfam" id="TIGR00546">
    <property type="entry name" value="lnt"/>
    <property type="match status" value="1"/>
</dbReference>
<dbReference type="HAMAP" id="MF_01148">
    <property type="entry name" value="Lnt"/>
    <property type="match status" value="1"/>
</dbReference>
<dbReference type="InterPro" id="IPR003010">
    <property type="entry name" value="C-N_Hydrolase"/>
</dbReference>
<feature type="compositionally biased region" description="Acidic residues" evidence="10">
    <location>
        <begin position="701"/>
        <end position="710"/>
    </location>
</feature>
<dbReference type="EMBL" id="LPWH01000063">
    <property type="protein sequence ID" value="POR02045.1"/>
    <property type="molecule type" value="Genomic_DNA"/>
</dbReference>
<dbReference type="Pfam" id="PF00795">
    <property type="entry name" value="CN_hydrolase"/>
    <property type="match status" value="1"/>
</dbReference>
<dbReference type="InterPro" id="IPR036526">
    <property type="entry name" value="C-N_Hydrolase_sf"/>
</dbReference>